<dbReference type="CDD" id="cd05254">
    <property type="entry name" value="dTDP_HR_like_SDR_e"/>
    <property type="match status" value="1"/>
</dbReference>
<keyword evidence="2" id="KW-0560">Oxidoreductase</keyword>
<dbReference type="InterPro" id="IPR005913">
    <property type="entry name" value="dTDP_dehydrorham_reduct"/>
</dbReference>
<dbReference type="SUPFAM" id="SSF51735">
    <property type="entry name" value="NAD(P)-binding Rossmann-fold domains"/>
    <property type="match status" value="1"/>
</dbReference>
<evidence type="ECO:0000259" key="3">
    <source>
        <dbReference type="Pfam" id="PF04321"/>
    </source>
</evidence>
<dbReference type="InterPro" id="IPR029903">
    <property type="entry name" value="RmlD-like-bd"/>
</dbReference>
<dbReference type="UniPathway" id="UPA00124"/>
<keyword evidence="2" id="KW-0521">NADP</keyword>
<evidence type="ECO:0000256" key="2">
    <source>
        <dbReference type="RuleBase" id="RU364082"/>
    </source>
</evidence>
<evidence type="ECO:0000313" key="5">
    <source>
        <dbReference type="Proteomes" id="UP000318667"/>
    </source>
</evidence>
<dbReference type="GO" id="GO:0005829">
    <property type="term" value="C:cytosol"/>
    <property type="evidence" value="ECO:0007669"/>
    <property type="project" value="TreeGrafter"/>
</dbReference>
<dbReference type="GeneID" id="65401327"/>
<dbReference type="GO" id="GO:0019305">
    <property type="term" value="P:dTDP-rhamnose biosynthetic process"/>
    <property type="evidence" value="ECO:0007669"/>
    <property type="project" value="UniProtKB-UniPathway"/>
</dbReference>
<dbReference type="InterPro" id="IPR036291">
    <property type="entry name" value="NAD(P)-bd_dom_sf"/>
</dbReference>
<dbReference type="PANTHER" id="PTHR10491:SF4">
    <property type="entry name" value="METHIONINE ADENOSYLTRANSFERASE 2 SUBUNIT BETA"/>
    <property type="match status" value="1"/>
</dbReference>
<sequence length="280" mass="31484">MDILITGGEGQLGKNLKKKLSECHSVHSLGKGELDITNKEQADFVISNIKPHIIIHAAAFTAVDKCETEMKKAYEVNSIGTGYIAQAGKKVNAKIFYISTDYVFEGTKRFPYCEKDNPIPISVYGMSKWLGEKLVLTYSDATVIRTSWLYGHYGKNFVKTMLDLGNRNKIIKVVNDQTGSPTYVNDLTDTIIQLLDKKSGIYHVSNSGSCTWYEFAKAIFEKAGYDPKRIFPVSTQEYGAHAKRPCYSVLDNQSLLKEGIKPLRNWNEALAEFIRKETKS</sequence>
<dbReference type="Pfam" id="PF04321">
    <property type="entry name" value="RmlD_sub_bind"/>
    <property type="match status" value="1"/>
</dbReference>
<feature type="domain" description="RmlD-like substrate binding" evidence="3">
    <location>
        <begin position="1"/>
        <end position="276"/>
    </location>
</feature>
<name>A0A562K5A4_9BACI</name>
<gene>
    <name evidence="4" type="ORF">IQ19_00020</name>
</gene>
<keyword evidence="5" id="KW-1185">Reference proteome</keyword>
<evidence type="ECO:0000256" key="1">
    <source>
        <dbReference type="ARBA" id="ARBA00010944"/>
    </source>
</evidence>
<protein>
    <recommendedName>
        <fullName evidence="2">dTDP-4-dehydrorhamnose reductase</fullName>
        <ecNumber evidence="2">1.1.1.133</ecNumber>
    </recommendedName>
</protein>
<dbReference type="AlphaFoldDB" id="A0A562K5A4"/>
<dbReference type="Gene3D" id="3.40.50.720">
    <property type="entry name" value="NAD(P)-binding Rossmann-like Domain"/>
    <property type="match status" value="1"/>
</dbReference>
<dbReference type="NCBIfam" id="TIGR01214">
    <property type="entry name" value="rmlD"/>
    <property type="match status" value="1"/>
</dbReference>
<reference evidence="4 5" key="1">
    <citation type="journal article" date="2015" name="Stand. Genomic Sci.">
        <title>Genomic Encyclopedia of Bacterial and Archaeal Type Strains, Phase III: the genomes of soil and plant-associated and newly described type strains.</title>
        <authorList>
            <person name="Whitman W.B."/>
            <person name="Woyke T."/>
            <person name="Klenk H.P."/>
            <person name="Zhou Y."/>
            <person name="Lilburn T.G."/>
            <person name="Beck B.J."/>
            <person name="De Vos P."/>
            <person name="Vandamme P."/>
            <person name="Eisen J.A."/>
            <person name="Garrity G."/>
            <person name="Hugenholtz P."/>
            <person name="Kyrpides N.C."/>
        </authorList>
    </citation>
    <scope>NUCLEOTIDE SEQUENCE [LARGE SCALE GENOMIC DNA]</scope>
    <source>
        <strain evidence="4 5">CGMCC 1.10115</strain>
    </source>
</reference>
<dbReference type="GO" id="GO:0008831">
    <property type="term" value="F:dTDP-4-dehydrorhamnose reductase activity"/>
    <property type="evidence" value="ECO:0007669"/>
    <property type="project" value="UniProtKB-EC"/>
</dbReference>
<accession>A0A562K5A4</accession>
<dbReference type="EC" id="1.1.1.133" evidence="2"/>
<comment type="caution">
    <text evidence="4">The sequence shown here is derived from an EMBL/GenBank/DDBJ whole genome shotgun (WGS) entry which is preliminary data.</text>
</comment>
<dbReference type="RefSeq" id="WP_144538708.1">
    <property type="nucleotide sequence ID" value="NZ_CBCSDC010000029.1"/>
</dbReference>
<dbReference type="PANTHER" id="PTHR10491">
    <property type="entry name" value="DTDP-4-DEHYDRORHAMNOSE REDUCTASE"/>
    <property type="match status" value="1"/>
</dbReference>
<dbReference type="OrthoDB" id="9803892at2"/>
<evidence type="ECO:0000313" key="4">
    <source>
        <dbReference type="EMBL" id="TWH90577.1"/>
    </source>
</evidence>
<comment type="function">
    <text evidence="2">Catalyzes the reduction of dTDP-6-deoxy-L-lyxo-4-hexulose to yield dTDP-L-rhamnose.</text>
</comment>
<proteinExistence type="inferred from homology"/>
<comment type="pathway">
    <text evidence="2">Carbohydrate biosynthesis; dTDP-L-rhamnose biosynthesis.</text>
</comment>
<comment type="similarity">
    <text evidence="1 2">Belongs to the dTDP-4-dehydrorhamnose reductase family.</text>
</comment>
<organism evidence="4 5">
    <name type="scientific">Cytobacillus oceanisediminis</name>
    <dbReference type="NCBI Taxonomy" id="665099"/>
    <lineage>
        <taxon>Bacteria</taxon>
        <taxon>Bacillati</taxon>
        <taxon>Bacillota</taxon>
        <taxon>Bacilli</taxon>
        <taxon>Bacillales</taxon>
        <taxon>Bacillaceae</taxon>
        <taxon>Cytobacillus</taxon>
    </lineage>
</organism>
<dbReference type="Proteomes" id="UP000318667">
    <property type="component" value="Unassembled WGS sequence"/>
</dbReference>
<dbReference type="Gene3D" id="3.90.25.10">
    <property type="entry name" value="UDP-galactose 4-epimerase, domain 1"/>
    <property type="match status" value="1"/>
</dbReference>
<dbReference type="EMBL" id="VLKI01000001">
    <property type="protein sequence ID" value="TWH90577.1"/>
    <property type="molecule type" value="Genomic_DNA"/>
</dbReference>